<protein>
    <recommendedName>
        <fullName evidence="7 8">DNA mismatch repair protein MutS</fullName>
    </recommendedName>
</protein>
<keyword evidence="4 7" id="KW-0067">ATP-binding</keyword>
<evidence type="ECO:0000256" key="4">
    <source>
        <dbReference type="ARBA" id="ARBA00022840"/>
    </source>
</evidence>
<dbReference type="HAMAP" id="MF_00096">
    <property type="entry name" value="MutS"/>
    <property type="match status" value="1"/>
</dbReference>
<dbReference type="InterPro" id="IPR005748">
    <property type="entry name" value="DNA_mismatch_repair_MutS"/>
</dbReference>
<dbReference type="SMART" id="SM00534">
    <property type="entry name" value="MUTSac"/>
    <property type="match status" value="1"/>
</dbReference>
<dbReference type="SMART" id="SM00533">
    <property type="entry name" value="MUTSd"/>
    <property type="match status" value="1"/>
</dbReference>
<proteinExistence type="inferred from homology"/>
<dbReference type="Pfam" id="PF05192">
    <property type="entry name" value="MutS_III"/>
    <property type="match status" value="1"/>
</dbReference>
<evidence type="ECO:0000256" key="7">
    <source>
        <dbReference type="HAMAP-Rule" id="MF_00096"/>
    </source>
</evidence>
<dbReference type="Pfam" id="PF00488">
    <property type="entry name" value="MutS_V"/>
    <property type="match status" value="1"/>
</dbReference>
<comment type="caution">
    <text evidence="11">The sequence shown here is derived from an EMBL/GenBank/DDBJ whole genome shotgun (WGS) entry which is preliminary data.</text>
</comment>
<evidence type="ECO:0000256" key="5">
    <source>
        <dbReference type="ARBA" id="ARBA00023125"/>
    </source>
</evidence>
<dbReference type="InterPro" id="IPR007696">
    <property type="entry name" value="DNA_mismatch_repair_MutS_core"/>
</dbReference>
<dbReference type="NCBIfam" id="NF003810">
    <property type="entry name" value="PRK05399.1"/>
    <property type="match status" value="1"/>
</dbReference>
<dbReference type="InterPro" id="IPR045076">
    <property type="entry name" value="MutS"/>
</dbReference>
<comment type="function">
    <text evidence="7">This protein is involved in the repair of mismatches in DNA. It is possible that it carries out the mismatch recognition step. This protein has a weak ATPase activity.</text>
</comment>
<dbReference type="Pfam" id="PF01624">
    <property type="entry name" value="MutS_I"/>
    <property type="match status" value="1"/>
</dbReference>
<dbReference type="CDD" id="cd03284">
    <property type="entry name" value="ABC_MutS1"/>
    <property type="match status" value="1"/>
</dbReference>
<dbReference type="SUPFAM" id="SSF55271">
    <property type="entry name" value="DNA repair protein MutS, domain I"/>
    <property type="match status" value="1"/>
</dbReference>
<dbReference type="InterPro" id="IPR007695">
    <property type="entry name" value="DNA_mismatch_repair_MutS-lik_N"/>
</dbReference>
<evidence type="ECO:0000313" key="12">
    <source>
        <dbReference type="Proteomes" id="UP001596439"/>
    </source>
</evidence>
<dbReference type="PANTHER" id="PTHR11361:SF34">
    <property type="entry name" value="DNA MISMATCH REPAIR PROTEIN MSH1, MITOCHONDRIAL"/>
    <property type="match status" value="1"/>
</dbReference>
<dbReference type="Proteomes" id="UP001596439">
    <property type="component" value="Unassembled WGS sequence"/>
</dbReference>
<dbReference type="SUPFAM" id="SSF52540">
    <property type="entry name" value="P-loop containing nucleoside triphosphate hydrolases"/>
    <property type="match status" value="1"/>
</dbReference>
<dbReference type="InterPro" id="IPR017261">
    <property type="entry name" value="DNA_mismatch_repair_MutS/MSH"/>
</dbReference>
<keyword evidence="6 7" id="KW-0234">DNA repair</keyword>
<organism evidence="11 12">
    <name type="scientific">Exiguobacterium aestuarii</name>
    <dbReference type="NCBI Taxonomy" id="273527"/>
    <lineage>
        <taxon>Bacteria</taxon>
        <taxon>Bacillati</taxon>
        <taxon>Bacillota</taxon>
        <taxon>Bacilli</taxon>
        <taxon>Bacillales</taxon>
        <taxon>Bacillales Family XII. Incertae Sedis</taxon>
        <taxon>Exiguobacterium</taxon>
    </lineage>
</organism>
<dbReference type="RefSeq" id="WP_214788447.1">
    <property type="nucleotide sequence ID" value="NZ_JANIEL010000004.1"/>
</dbReference>
<dbReference type="Pfam" id="PF05188">
    <property type="entry name" value="MutS_II"/>
    <property type="match status" value="1"/>
</dbReference>
<dbReference type="Gene3D" id="3.40.1170.10">
    <property type="entry name" value="DNA repair protein MutS, domain I"/>
    <property type="match status" value="1"/>
</dbReference>
<dbReference type="Gene3D" id="3.30.420.110">
    <property type="entry name" value="MutS, connector domain"/>
    <property type="match status" value="1"/>
</dbReference>
<dbReference type="EMBL" id="JBHTCE010000001">
    <property type="protein sequence ID" value="MFC7389948.1"/>
    <property type="molecule type" value="Genomic_DNA"/>
</dbReference>
<keyword evidence="12" id="KW-1185">Reference proteome</keyword>
<keyword evidence="3 7" id="KW-0227">DNA damage</keyword>
<dbReference type="Gene3D" id="3.40.50.300">
    <property type="entry name" value="P-loop containing nucleotide triphosphate hydrolases"/>
    <property type="match status" value="1"/>
</dbReference>
<dbReference type="NCBIfam" id="TIGR01070">
    <property type="entry name" value="mutS1"/>
    <property type="match status" value="1"/>
</dbReference>
<dbReference type="PROSITE" id="PS00486">
    <property type="entry name" value="DNA_MISMATCH_REPAIR_2"/>
    <property type="match status" value="1"/>
</dbReference>
<evidence type="ECO:0000313" key="11">
    <source>
        <dbReference type="EMBL" id="MFC7389948.1"/>
    </source>
</evidence>
<reference evidence="12" key="1">
    <citation type="journal article" date="2019" name="Int. J. Syst. Evol. Microbiol.">
        <title>The Global Catalogue of Microorganisms (GCM) 10K type strain sequencing project: providing services to taxonomists for standard genome sequencing and annotation.</title>
        <authorList>
            <consortium name="The Broad Institute Genomics Platform"/>
            <consortium name="The Broad Institute Genome Sequencing Center for Infectious Disease"/>
            <person name="Wu L."/>
            <person name="Ma J."/>
        </authorList>
    </citation>
    <scope>NUCLEOTIDE SEQUENCE [LARGE SCALE GENOMIC DNA]</scope>
    <source>
        <strain evidence="12">CCUG 55590</strain>
    </source>
</reference>
<comment type="similarity">
    <text evidence="1 7 9">Belongs to the DNA mismatch repair MutS family.</text>
</comment>
<dbReference type="SUPFAM" id="SSF48334">
    <property type="entry name" value="DNA repair protein MutS, domain III"/>
    <property type="match status" value="1"/>
</dbReference>
<dbReference type="Pfam" id="PF05190">
    <property type="entry name" value="MutS_IV"/>
    <property type="match status" value="1"/>
</dbReference>
<evidence type="ECO:0000256" key="9">
    <source>
        <dbReference type="RuleBase" id="RU003756"/>
    </source>
</evidence>
<keyword evidence="5 7" id="KW-0238">DNA-binding</keyword>
<feature type="binding site" evidence="7">
    <location>
        <begin position="596"/>
        <end position="603"/>
    </location>
    <ligand>
        <name>ATP</name>
        <dbReference type="ChEBI" id="CHEBI:30616"/>
    </ligand>
</feature>
<dbReference type="Gene3D" id="1.10.1420.10">
    <property type="match status" value="2"/>
</dbReference>
<accession>A0ABW2PQV7</accession>
<dbReference type="SUPFAM" id="SSF53150">
    <property type="entry name" value="DNA repair protein MutS, domain II"/>
    <property type="match status" value="1"/>
</dbReference>
<evidence type="ECO:0000259" key="10">
    <source>
        <dbReference type="PROSITE" id="PS00486"/>
    </source>
</evidence>
<dbReference type="InterPro" id="IPR000432">
    <property type="entry name" value="DNA_mismatch_repair_MutS_C"/>
</dbReference>
<dbReference type="InterPro" id="IPR016151">
    <property type="entry name" value="DNA_mismatch_repair_MutS_N"/>
</dbReference>
<sequence>MQEVHQTPMMKQYFSIKADYPDAFLFYRLGDFYELFFEDAQIVAKELELTLTSKNGKQAEHPIPMCGVPHHSAAIYIEQLIEKGFNVAICEQTEDPKATKGLVKREVIQVITPGTYMASLSEKENRYLVAISDVAGRFGIARGDVTTGESWLTTLSSEEAVLREIEGLLPNEVIVEDERLADLLRQTGIPLSIQVDKRESPLAQGAKDEAQRSAFELLFAYLTKTQKRSLDHLQPAVAYELEQHMQLDANTARNLELFRSARSGERKGSLLSLLDETTTAMGGRLLKRWLEQPLYTEQGIKERQDAVENLVDDFMLRDQLQEELKRVYDIERLVAKVGYGTANARDLVQLRDTLERMPSVRSLLQTVKADRLQQIEQKLDSFESLSEQLRAALVDSPPISTKEGGMIRHGYSDELDELLEAKANGKSWIANLEQQERIATGIKSLKVGYNRVFGYYLEVTKANAKLLEEGRYERKQTLTNAERYITPELKEKEALILGAEEKSCTLEYDLFVALREEVKTYTKALQQLARSLSELDVLLALAVVAEKREYVRPVTTSHVQIERGRHPVIETVLPRGEYVANDLTLDDTRQMLLITGPNMSGKSTYMRQFALIAILHQIGSFVPAEAAELPLFDRIFTRIGAADDLVSGQSTFMVEMTETRQAVTEATEHSLILLDEIGRGTSTYDGMALAQAIVEYIASSIGAKTLFSTHYHELTVLEDSISTLENVHVRAIERDGRVVFLHEVHPGRADKSYGIHVAELAELPGSLIDRARTILSELESEATKPALNEQAVPTPVEEVSQLSLFESNDAVREQLLKIDLLAMNPIEAMQALYELQQTAKKG</sequence>
<dbReference type="InterPro" id="IPR007861">
    <property type="entry name" value="DNA_mismatch_repair_MutS_clamp"/>
</dbReference>
<evidence type="ECO:0000256" key="6">
    <source>
        <dbReference type="ARBA" id="ARBA00023204"/>
    </source>
</evidence>
<dbReference type="InterPro" id="IPR036187">
    <property type="entry name" value="DNA_mismatch_repair_MutS_sf"/>
</dbReference>
<gene>
    <name evidence="7 11" type="primary">mutS</name>
    <name evidence="11" type="ORF">ACFQO8_07300</name>
</gene>
<dbReference type="PANTHER" id="PTHR11361">
    <property type="entry name" value="DNA MISMATCH REPAIR PROTEIN MUTS FAMILY MEMBER"/>
    <property type="match status" value="1"/>
</dbReference>
<evidence type="ECO:0000256" key="2">
    <source>
        <dbReference type="ARBA" id="ARBA00022741"/>
    </source>
</evidence>
<dbReference type="InterPro" id="IPR007860">
    <property type="entry name" value="DNA_mmatch_repair_MutS_con_dom"/>
</dbReference>
<evidence type="ECO:0000256" key="1">
    <source>
        <dbReference type="ARBA" id="ARBA00006271"/>
    </source>
</evidence>
<feature type="domain" description="DNA mismatch repair proteins mutS family" evidence="10">
    <location>
        <begin position="670"/>
        <end position="686"/>
    </location>
</feature>
<dbReference type="PIRSF" id="PIRSF037677">
    <property type="entry name" value="DNA_mis_repair_Msh6"/>
    <property type="match status" value="1"/>
</dbReference>
<evidence type="ECO:0000256" key="3">
    <source>
        <dbReference type="ARBA" id="ARBA00022763"/>
    </source>
</evidence>
<dbReference type="InterPro" id="IPR036678">
    <property type="entry name" value="MutS_con_dom_sf"/>
</dbReference>
<keyword evidence="2 7" id="KW-0547">Nucleotide-binding</keyword>
<dbReference type="InterPro" id="IPR027417">
    <property type="entry name" value="P-loop_NTPase"/>
</dbReference>
<evidence type="ECO:0000256" key="8">
    <source>
        <dbReference type="NCBIfam" id="TIGR01070"/>
    </source>
</evidence>
<name>A0ABW2PQV7_9BACL</name>